<dbReference type="PANTHER" id="PTHR46036:SF5">
    <property type="entry name" value="LACTOYLGLUTATHIONE LYASE"/>
    <property type="match status" value="1"/>
</dbReference>
<evidence type="ECO:0000256" key="4">
    <source>
        <dbReference type="ARBA" id="ARBA00022596"/>
    </source>
</evidence>
<evidence type="ECO:0000256" key="3">
    <source>
        <dbReference type="ARBA" id="ARBA00012081"/>
    </source>
</evidence>
<proteinExistence type="inferred from homology"/>
<dbReference type="Pfam" id="PF00903">
    <property type="entry name" value="Glyoxalase"/>
    <property type="match status" value="1"/>
</dbReference>
<gene>
    <name evidence="10" type="primary">gloA</name>
    <name evidence="10" type="ORF">GCM10009098_05030</name>
</gene>
<evidence type="ECO:0000256" key="7">
    <source>
        <dbReference type="ARBA" id="ARBA00048273"/>
    </source>
</evidence>
<evidence type="ECO:0000313" key="11">
    <source>
        <dbReference type="Proteomes" id="UP001501169"/>
    </source>
</evidence>
<dbReference type="EC" id="4.4.1.5" evidence="3 8"/>
<dbReference type="InterPro" id="IPR004360">
    <property type="entry name" value="Glyas_Fos-R_dOase_dom"/>
</dbReference>
<evidence type="ECO:0000256" key="5">
    <source>
        <dbReference type="ARBA" id="ARBA00022723"/>
    </source>
</evidence>
<evidence type="ECO:0000256" key="2">
    <source>
        <dbReference type="ARBA" id="ARBA00010363"/>
    </source>
</evidence>
<dbReference type="Proteomes" id="UP001501169">
    <property type="component" value="Unassembled WGS sequence"/>
</dbReference>
<dbReference type="PROSITE" id="PS51819">
    <property type="entry name" value="VOC"/>
    <property type="match status" value="1"/>
</dbReference>
<keyword evidence="5 8" id="KW-0479">Metal-binding</keyword>
<keyword evidence="6 8" id="KW-0456">Lyase</keyword>
<dbReference type="GO" id="GO:0016829">
    <property type="term" value="F:lyase activity"/>
    <property type="evidence" value="ECO:0007669"/>
    <property type="project" value="UniProtKB-KW"/>
</dbReference>
<comment type="cofactor">
    <cofactor evidence="8">
        <name>Ni(2+)</name>
        <dbReference type="ChEBI" id="CHEBI:49786"/>
    </cofactor>
    <text evidence="8">Binds 1 nickel ion per subunit.</text>
</comment>
<organism evidence="10 11">
    <name type="scientific">Rheinheimera aquimaris</name>
    <dbReference type="NCBI Taxonomy" id="412437"/>
    <lineage>
        <taxon>Bacteria</taxon>
        <taxon>Pseudomonadati</taxon>
        <taxon>Pseudomonadota</taxon>
        <taxon>Gammaproteobacteria</taxon>
        <taxon>Chromatiales</taxon>
        <taxon>Chromatiaceae</taxon>
        <taxon>Rheinheimera</taxon>
    </lineage>
</organism>
<dbReference type="CDD" id="cd16358">
    <property type="entry name" value="GlxI_Ni"/>
    <property type="match status" value="1"/>
</dbReference>
<dbReference type="Gene3D" id="3.10.180.10">
    <property type="entry name" value="2,3-Dihydroxybiphenyl 1,2-Dioxygenase, domain 1"/>
    <property type="match status" value="1"/>
</dbReference>
<reference evidence="10 11" key="1">
    <citation type="journal article" date="2019" name="Int. J. Syst. Evol. Microbiol.">
        <title>The Global Catalogue of Microorganisms (GCM) 10K type strain sequencing project: providing services to taxonomists for standard genome sequencing and annotation.</title>
        <authorList>
            <consortium name="The Broad Institute Genomics Platform"/>
            <consortium name="The Broad Institute Genome Sequencing Center for Infectious Disease"/>
            <person name="Wu L."/>
            <person name="Ma J."/>
        </authorList>
    </citation>
    <scope>NUCLEOTIDE SEQUENCE [LARGE SCALE GENOMIC DNA]</scope>
    <source>
        <strain evidence="10 11">JCM 14331</strain>
    </source>
</reference>
<keyword evidence="11" id="KW-1185">Reference proteome</keyword>
<feature type="domain" description="VOC" evidence="9">
    <location>
        <begin position="2"/>
        <end position="126"/>
    </location>
</feature>
<accession>A0ABN1DDB6</accession>
<evidence type="ECO:0000256" key="8">
    <source>
        <dbReference type="RuleBase" id="RU361179"/>
    </source>
</evidence>
<dbReference type="InterPro" id="IPR037523">
    <property type="entry name" value="VOC_core"/>
</dbReference>
<evidence type="ECO:0000313" key="10">
    <source>
        <dbReference type="EMBL" id="GAA0540464.1"/>
    </source>
</evidence>
<dbReference type="NCBIfam" id="TIGR00068">
    <property type="entry name" value="glyox_I"/>
    <property type="match status" value="1"/>
</dbReference>
<comment type="function">
    <text evidence="8">Catalyzes the conversion of hemimercaptal, formed from methylglyoxal and glutathione, to S-lactoylglutathione.</text>
</comment>
<keyword evidence="4 8" id="KW-0533">Nickel</keyword>
<dbReference type="InterPro" id="IPR018146">
    <property type="entry name" value="Glyoxalase_1_CS"/>
</dbReference>
<dbReference type="PANTHER" id="PTHR46036">
    <property type="entry name" value="LACTOYLGLUTATHIONE LYASE"/>
    <property type="match status" value="1"/>
</dbReference>
<dbReference type="PROSITE" id="PS00934">
    <property type="entry name" value="GLYOXALASE_I_1"/>
    <property type="match status" value="1"/>
</dbReference>
<dbReference type="PROSITE" id="PS00935">
    <property type="entry name" value="GLYOXALASE_I_2"/>
    <property type="match status" value="1"/>
</dbReference>
<evidence type="ECO:0000259" key="9">
    <source>
        <dbReference type="PROSITE" id="PS51819"/>
    </source>
</evidence>
<comment type="caution">
    <text evidence="10">The sequence shown here is derived from an EMBL/GenBank/DDBJ whole genome shotgun (WGS) entry which is preliminary data.</text>
</comment>
<dbReference type="InterPro" id="IPR004361">
    <property type="entry name" value="Glyoxalase_1"/>
</dbReference>
<dbReference type="EMBL" id="BAAAEO010000001">
    <property type="protein sequence ID" value="GAA0540464.1"/>
    <property type="molecule type" value="Genomic_DNA"/>
</dbReference>
<sequence>MRMLHTMLRVGDLDKSIAFYTEVLGMKLLRQSENTEYKYTLAFVGYGDESENTVLELTYNWGTDSYDLGNAFGHIALEVENVYDACDKIRAKGGVISREPGPVKGGTTEIAFVRDPDNYAIELIQKKDRYDTL</sequence>
<name>A0ABN1DDB6_9GAMM</name>
<dbReference type="RefSeq" id="WP_134054360.1">
    <property type="nucleotide sequence ID" value="NZ_BAAAEO010000001.1"/>
</dbReference>
<dbReference type="SUPFAM" id="SSF54593">
    <property type="entry name" value="Glyoxalase/Bleomycin resistance protein/Dihydroxybiphenyl dioxygenase"/>
    <property type="match status" value="1"/>
</dbReference>
<protein>
    <recommendedName>
        <fullName evidence="3 8">Lactoylglutathione lyase</fullName>
        <ecNumber evidence="3 8">4.4.1.5</ecNumber>
    </recommendedName>
    <alternativeName>
        <fullName evidence="8">Glyoxalase I</fullName>
    </alternativeName>
</protein>
<dbReference type="InterPro" id="IPR029068">
    <property type="entry name" value="Glyas_Bleomycin-R_OHBP_Dase"/>
</dbReference>
<comment type="similarity">
    <text evidence="2 8">Belongs to the glyoxalase I family.</text>
</comment>
<comment type="catalytic activity">
    <reaction evidence="7 8">
        <text>(R)-S-lactoylglutathione = methylglyoxal + glutathione</text>
        <dbReference type="Rhea" id="RHEA:19069"/>
        <dbReference type="ChEBI" id="CHEBI:17158"/>
        <dbReference type="ChEBI" id="CHEBI:57474"/>
        <dbReference type="ChEBI" id="CHEBI:57925"/>
        <dbReference type="EC" id="4.4.1.5"/>
    </reaction>
</comment>
<comment type="pathway">
    <text evidence="1 8">Secondary metabolite metabolism; methylglyoxal degradation; (R)-lactate from methylglyoxal: step 1/2.</text>
</comment>
<evidence type="ECO:0000256" key="1">
    <source>
        <dbReference type="ARBA" id="ARBA00005008"/>
    </source>
</evidence>
<evidence type="ECO:0000256" key="6">
    <source>
        <dbReference type="ARBA" id="ARBA00023239"/>
    </source>
</evidence>